<keyword evidence="5" id="KW-0804">Transcription</keyword>
<dbReference type="GO" id="GO:0000785">
    <property type="term" value="C:chromatin"/>
    <property type="evidence" value="ECO:0007669"/>
    <property type="project" value="TreeGrafter"/>
</dbReference>
<keyword evidence="4" id="KW-0805">Transcription regulation</keyword>
<evidence type="ECO:0000256" key="2">
    <source>
        <dbReference type="ARBA" id="ARBA00022664"/>
    </source>
</evidence>
<organism evidence="11 12">
    <name type="scientific">Brachionus calyciflorus</name>
    <dbReference type="NCBI Taxonomy" id="104777"/>
    <lineage>
        <taxon>Eukaryota</taxon>
        <taxon>Metazoa</taxon>
        <taxon>Spiralia</taxon>
        <taxon>Gnathifera</taxon>
        <taxon>Rotifera</taxon>
        <taxon>Eurotatoria</taxon>
        <taxon>Monogononta</taxon>
        <taxon>Pseudotrocha</taxon>
        <taxon>Ploima</taxon>
        <taxon>Brachionidae</taxon>
        <taxon>Brachionus</taxon>
    </lineage>
</organism>
<dbReference type="GO" id="GO:0006397">
    <property type="term" value="P:mRNA processing"/>
    <property type="evidence" value="ECO:0007669"/>
    <property type="project" value="UniProtKB-KW"/>
</dbReference>
<evidence type="ECO:0000259" key="10">
    <source>
        <dbReference type="PROSITE" id="PS50102"/>
    </source>
</evidence>
<dbReference type="PROSITE" id="PS50102">
    <property type="entry name" value="RRM"/>
    <property type="match status" value="2"/>
</dbReference>
<keyword evidence="7" id="KW-0539">Nucleus</keyword>
<reference evidence="11" key="1">
    <citation type="submission" date="2021-02" db="EMBL/GenBank/DDBJ databases">
        <authorList>
            <person name="Nowell W R."/>
        </authorList>
    </citation>
    <scope>NUCLEOTIDE SEQUENCE</scope>
    <source>
        <strain evidence="11">Ploen Becks lab</strain>
    </source>
</reference>
<keyword evidence="2" id="KW-0507">mRNA processing</keyword>
<accession>A0A814FBZ6</accession>
<evidence type="ECO:0000256" key="4">
    <source>
        <dbReference type="ARBA" id="ARBA00023015"/>
    </source>
</evidence>
<dbReference type="SMART" id="SM00360">
    <property type="entry name" value="RRM"/>
    <property type="match status" value="2"/>
</dbReference>
<evidence type="ECO:0000313" key="11">
    <source>
        <dbReference type="EMBL" id="CAF0983752.1"/>
    </source>
</evidence>
<proteinExistence type="predicted"/>
<dbReference type="GO" id="GO:0005654">
    <property type="term" value="C:nucleoplasm"/>
    <property type="evidence" value="ECO:0007669"/>
    <property type="project" value="TreeGrafter"/>
</dbReference>
<dbReference type="CDD" id="cd19609">
    <property type="entry name" value="NTD_TDP-43"/>
    <property type="match status" value="1"/>
</dbReference>
<dbReference type="CDD" id="cd12322">
    <property type="entry name" value="RRM2_TDP43"/>
    <property type="match status" value="1"/>
</dbReference>
<name>A0A814FBZ6_9BILA</name>
<feature type="domain" description="RRM" evidence="10">
    <location>
        <begin position="104"/>
        <end position="181"/>
    </location>
</feature>
<dbReference type="PANTHER" id="PTHR48033">
    <property type="entry name" value="RNA-BINDING (RRM/RBD/RNP MOTIFS) FAMILY PROTEIN"/>
    <property type="match status" value="1"/>
</dbReference>
<comment type="caution">
    <text evidence="11">The sequence shown here is derived from an EMBL/GenBank/DDBJ whole genome shotgun (WGS) entry which is preliminary data.</text>
</comment>
<evidence type="ECO:0000256" key="6">
    <source>
        <dbReference type="ARBA" id="ARBA00023187"/>
    </source>
</evidence>
<sequence length="468" mass="52888">MLFVKVAESDAPEETVEIPIEPQGFILMSTLTAQFPGACGLKFKTEQSSWRGVRVVEDKIYPPGDDKWDESTTYIITYPKDSKRKGDDLDINIAKARKIERKCVDLIVLGIPWKSTEDVVRRYFEQYGEVVLCEIKRDSSNNSKGFGFVRFKDYNNQCSVLGKKHCIDGRWCDVKIPNSQEPEISRKIFVGRLSESLSTADLQEYFSQYGQVIDVYIPKPFRAFGFVTFVEAVVAQSLCGESHIIKGVSVHVSRADPKDDDSSHSSSHQSSHKYPHSVHNFSQLNRENDTRRFSPHHPHSQSSHLIGLIQKQPNQRGKKFESHNSDVYDRRNDIRSPNLGCHFSQQRNSGIALNASNNLPNNNLFSNSDQMAVMMNMFNPMMAAFIQQLASQSNIMPQNAQNNMDPHNSSAAVIAALGHHHNSVPSGVQQHHWNNGNAQIQGNHLSLNPNGLSSNLNYNPRYKLDKQF</sequence>
<keyword evidence="6" id="KW-0508">mRNA splicing</keyword>
<dbReference type="EMBL" id="CAJNOC010003463">
    <property type="protein sequence ID" value="CAF0983752.1"/>
    <property type="molecule type" value="Genomic_DNA"/>
</dbReference>
<protein>
    <recommendedName>
        <fullName evidence="10">RRM domain-containing protein</fullName>
    </recommendedName>
</protein>
<keyword evidence="3" id="KW-0677">Repeat</keyword>
<dbReference type="Proteomes" id="UP000663879">
    <property type="component" value="Unassembled WGS sequence"/>
</dbReference>
<feature type="region of interest" description="Disordered" evidence="9">
    <location>
        <begin position="312"/>
        <end position="333"/>
    </location>
</feature>
<evidence type="ECO:0000256" key="1">
    <source>
        <dbReference type="ARBA" id="ARBA00004123"/>
    </source>
</evidence>
<evidence type="ECO:0000256" key="7">
    <source>
        <dbReference type="ARBA" id="ARBA00023242"/>
    </source>
</evidence>
<evidence type="ECO:0000313" key="12">
    <source>
        <dbReference type="Proteomes" id="UP000663879"/>
    </source>
</evidence>
<dbReference type="InterPro" id="IPR035979">
    <property type="entry name" value="RBD_domain_sf"/>
</dbReference>
<evidence type="ECO:0000256" key="9">
    <source>
        <dbReference type="SAM" id="MobiDB-lite"/>
    </source>
</evidence>
<dbReference type="SUPFAM" id="SSF54928">
    <property type="entry name" value="RNA-binding domain, RBD"/>
    <property type="match status" value="1"/>
</dbReference>
<dbReference type="AlphaFoldDB" id="A0A814FBZ6"/>
<feature type="compositionally biased region" description="Basic and acidic residues" evidence="9">
    <location>
        <begin position="254"/>
        <end position="263"/>
    </location>
</feature>
<feature type="region of interest" description="Disordered" evidence="9">
    <location>
        <begin position="254"/>
        <end position="277"/>
    </location>
</feature>
<evidence type="ECO:0000256" key="8">
    <source>
        <dbReference type="PROSITE-ProRule" id="PRU00176"/>
    </source>
</evidence>
<dbReference type="OrthoDB" id="2020831at2759"/>
<keyword evidence="12" id="KW-1185">Reference proteome</keyword>
<dbReference type="PANTHER" id="PTHR48033:SF9">
    <property type="entry name" value="TAR DNA-BINDING PROTEIN 43"/>
    <property type="match status" value="1"/>
</dbReference>
<dbReference type="Pfam" id="PF00076">
    <property type="entry name" value="RRM_1"/>
    <property type="match status" value="2"/>
</dbReference>
<dbReference type="Pfam" id="PF18694">
    <property type="entry name" value="TDP-43_N"/>
    <property type="match status" value="1"/>
</dbReference>
<dbReference type="GO" id="GO:0008380">
    <property type="term" value="P:RNA splicing"/>
    <property type="evidence" value="ECO:0007669"/>
    <property type="project" value="UniProtKB-KW"/>
</dbReference>
<dbReference type="InterPro" id="IPR041105">
    <property type="entry name" value="TDP-43_N"/>
</dbReference>
<dbReference type="GO" id="GO:0010468">
    <property type="term" value="P:regulation of gene expression"/>
    <property type="evidence" value="ECO:0007669"/>
    <property type="project" value="TreeGrafter"/>
</dbReference>
<dbReference type="Gene3D" id="3.30.70.330">
    <property type="match status" value="2"/>
</dbReference>
<dbReference type="GO" id="GO:0003723">
    <property type="term" value="F:RNA binding"/>
    <property type="evidence" value="ECO:0007669"/>
    <property type="project" value="UniProtKB-UniRule"/>
</dbReference>
<feature type="domain" description="RRM" evidence="10">
    <location>
        <begin position="186"/>
        <end position="257"/>
    </location>
</feature>
<evidence type="ECO:0000256" key="5">
    <source>
        <dbReference type="ARBA" id="ARBA00023163"/>
    </source>
</evidence>
<gene>
    <name evidence="11" type="ORF">OXX778_LOCUS15556</name>
</gene>
<dbReference type="InterPro" id="IPR000504">
    <property type="entry name" value="RRM_dom"/>
</dbReference>
<feature type="compositionally biased region" description="Basic and acidic residues" evidence="9">
    <location>
        <begin position="318"/>
        <end position="333"/>
    </location>
</feature>
<dbReference type="FunFam" id="3.30.70.330:FF:000107">
    <property type="entry name" value="TAR DNA-binding protein 43"/>
    <property type="match status" value="1"/>
</dbReference>
<keyword evidence="8" id="KW-0694">RNA-binding</keyword>
<evidence type="ECO:0000256" key="3">
    <source>
        <dbReference type="ARBA" id="ARBA00022737"/>
    </source>
</evidence>
<dbReference type="InterPro" id="IPR012677">
    <property type="entry name" value="Nucleotide-bd_a/b_plait_sf"/>
</dbReference>
<comment type="subcellular location">
    <subcellularLocation>
        <location evidence="1">Nucleus</location>
    </subcellularLocation>
</comment>